<feature type="compositionally biased region" description="Pro residues" evidence="1">
    <location>
        <begin position="733"/>
        <end position="743"/>
    </location>
</feature>
<proteinExistence type="predicted"/>
<feature type="compositionally biased region" description="Low complexity" evidence="1">
    <location>
        <begin position="593"/>
        <end position="610"/>
    </location>
</feature>
<feature type="compositionally biased region" description="Low complexity" evidence="1">
    <location>
        <begin position="636"/>
        <end position="646"/>
    </location>
</feature>
<feature type="compositionally biased region" description="Polar residues" evidence="1">
    <location>
        <begin position="652"/>
        <end position="661"/>
    </location>
</feature>
<dbReference type="RefSeq" id="XP_007861059.1">
    <property type="nucleotide sequence ID" value="XM_007862868.1"/>
</dbReference>
<dbReference type="Proteomes" id="UP000030669">
    <property type="component" value="Unassembled WGS sequence"/>
</dbReference>
<feature type="compositionally biased region" description="Basic and acidic residues" evidence="1">
    <location>
        <begin position="47"/>
        <end position="56"/>
    </location>
</feature>
<sequence length="997" mass="106086">MNGQTVDTFKPLPAPARDEKLPPLPPQITDLPLPPPPPKIMQNDGEVDPRERDGRPGLRPPPIVTPAYGETSLGPGSSQLPLTPVSPSASSVGSAPSSPGREGRSKKSNPLVDLIETEKLYVDQLAGVIRKVAAAWSRNNLPPPELDGMFRSIEAVYKANRGLLKELNDIGTNPSSPKALGDLLMRWIDDLERPYTSYCNTYYCGLDDWPPVTSNTRLPVVLATFSAAVPPPLPPDSPDHPSTPPLWTLDQLFLLPKARLKYYRKLYGRLLKSTTAGRSDHKLLVGAVERLDKLMGIVDERAEMRPPGAAGQRESGVSQNTTAQEAQESKLEIGEDEVVIDMRTQVREDSARFSDARGSTSGSSSARGSSFSSGERLSRDTGSTSIDRGSTSTLSTPVTDLERRLAVDRVLDIFTMKPKQVRLQISPPNLTYTRELRFSGDVMIQFTPRATGVEVVHQQGHIFLLTDLFLICERILPDEQAIANGADMWLCYPPLAGKHLKVSEVPGSDTAVQVTILKKEVLTMRTESVYARDKLVAEMKECIDFASSVAPASKTPPPPVPPLRQSALSPTGSSGSSTFSRSPSAPPPSERVISPPASIIESPIRSASPSQQSMQSINRSMSNMSVTSPDRPSPGAPSAFPSFSPGQVMPPSRSTSINSVHSAAPSRGPSIGNSLPGNPRGFSPGEVMGPGPGPGQIMGPGPGPGYPMGPGPGPGQFRGPGPGPGQFMGPGMQGPPRPYPNGPPMGGQPYPPPPQQFPPGQMPPRGPPGPPGPYPPPQRPPSDPYSQGGPPGQLRKVASTPNMAPQFDPGRAPPVPPLPGGPGFGPRSESMQTLHQPQPRPLLPSALNARVASVAVSGSASFREPSPPPSPIEEEVPKGPVTSSVTANMKCKVFLQQHHAQWKSLGAARLKLYNQQPTNVKQLVVEADDKRKTVLISTIVLSDGVERVGKTGVAVELSDKGARTGIIYMIQLRNESAAQGLFDSLLAGSDRAAVGRG</sequence>
<feature type="region of interest" description="Disordered" evidence="1">
    <location>
        <begin position="301"/>
        <end position="395"/>
    </location>
</feature>
<evidence type="ECO:0000313" key="3">
    <source>
        <dbReference type="EMBL" id="EPQ60718.1"/>
    </source>
</evidence>
<feature type="region of interest" description="Disordered" evidence="1">
    <location>
        <begin position="549"/>
        <end position="842"/>
    </location>
</feature>
<evidence type="ECO:0000256" key="1">
    <source>
        <dbReference type="SAM" id="MobiDB-lite"/>
    </source>
</evidence>
<dbReference type="Gene3D" id="1.20.900.10">
    <property type="entry name" value="Dbl homology (DH) domain"/>
    <property type="match status" value="1"/>
</dbReference>
<keyword evidence="4" id="KW-1185">Reference proteome</keyword>
<dbReference type="eggNOG" id="ENOG502QRIS">
    <property type="taxonomic scope" value="Eukaryota"/>
</dbReference>
<dbReference type="PROSITE" id="PS50010">
    <property type="entry name" value="DH_2"/>
    <property type="match status" value="1"/>
</dbReference>
<evidence type="ECO:0000259" key="2">
    <source>
        <dbReference type="PROSITE" id="PS50010"/>
    </source>
</evidence>
<dbReference type="AlphaFoldDB" id="S7QMN5"/>
<feature type="compositionally biased region" description="Polar residues" evidence="1">
    <location>
        <begin position="380"/>
        <end position="395"/>
    </location>
</feature>
<feature type="region of interest" description="Disordered" evidence="1">
    <location>
        <begin position="1"/>
        <end position="110"/>
    </location>
</feature>
<dbReference type="OMA" id="DMWLLYP"/>
<dbReference type="SUPFAM" id="SSF48065">
    <property type="entry name" value="DBL homology domain (DH-domain)"/>
    <property type="match status" value="1"/>
</dbReference>
<protein>
    <recommendedName>
        <fullName evidence="2">DH domain-containing protein</fullName>
    </recommendedName>
</protein>
<dbReference type="KEGG" id="gtr:GLOTRDRAFT_68598"/>
<dbReference type="PANTHER" id="PTHR45924:SF2">
    <property type="entry name" value="FI17866P1"/>
    <property type="match status" value="1"/>
</dbReference>
<gene>
    <name evidence="3" type="ORF">GLOTRDRAFT_68598</name>
</gene>
<dbReference type="InterPro" id="IPR000219">
    <property type="entry name" value="DH_dom"/>
</dbReference>
<feature type="compositionally biased region" description="Low complexity" evidence="1">
    <location>
        <begin position="566"/>
        <end position="583"/>
    </location>
</feature>
<dbReference type="GeneID" id="19307904"/>
<dbReference type="OrthoDB" id="6244550at2759"/>
<feature type="compositionally biased region" description="Low complexity" evidence="1">
    <location>
        <begin position="85"/>
        <end position="100"/>
    </location>
</feature>
<feature type="domain" description="DH" evidence="2">
    <location>
        <begin position="106"/>
        <end position="301"/>
    </location>
</feature>
<evidence type="ECO:0000313" key="4">
    <source>
        <dbReference type="Proteomes" id="UP000030669"/>
    </source>
</evidence>
<dbReference type="PANTHER" id="PTHR45924">
    <property type="entry name" value="FI17866P1"/>
    <property type="match status" value="1"/>
</dbReference>
<feature type="compositionally biased region" description="Pro residues" evidence="1">
    <location>
        <begin position="701"/>
        <end position="713"/>
    </location>
</feature>
<dbReference type="EMBL" id="KB469296">
    <property type="protein sequence ID" value="EPQ60718.1"/>
    <property type="molecule type" value="Genomic_DNA"/>
</dbReference>
<feature type="compositionally biased region" description="Polar residues" evidence="1">
    <location>
        <begin position="611"/>
        <end position="630"/>
    </location>
</feature>
<feature type="compositionally biased region" description="Pro residues" evidence="1">
    <location>
        <begin position="749"/>
        <end position="783"/>
    </location>
</feature>
<feature type="compositionally biased region" description="Basic and acidic residues" evidence="1">
    <location>
        <begin position="344"/>
        <end position="355"/>
    </location>
</feature>
<organism evidence="3 4">
    <name type="scientific">Gloeophyllum trabeum (strain ATCC 11539 / FP-39264 / Madison 617)</name>
    <name type="common">Brown rot fungus</name>
    <dbReference type="NCBI Taxonomy" id="670483"/>
    <lineage>
        <taxon>Eukaryota</taxon>
        <taxon>Fungi</taxon>
        <taxon>Dikarya</taxon>
        <taxon>Basidiomycota</taxon>
        <taxon>Agaricomycotina</taxon>
        <taxon>Agaricomycetes</taxon>
        <taxon>Gloeophyllales</taxon>
        <taxon>Gloeophyllaceae</taxon>
        <taxon>Gloeophyllum</taxon>
    </lineage>
</organism>
<dbReference type="Pfam" id="PF00621">
    <property type="entry name" value="RhoGEF"/>
    <property type="match status" value="1"/>
</dbReference>
<feature type="region of interest" description="Disordered" evidence="1">
    <location>
        <begin position="858"/>
        <end position="882"/>
    </location>
</feature>
<dbReference type="GO" id="GO:0031267">
    <property type="term" value="F:small GTPase binding"/>
    <property type="evidence" value="ECO:0007669"/>
    <property type="project" value="TreeGrafter"/>
</dbReference>
<dbReference type="InterPro" id="IPR035899">
    <property type="entry name" value="DBL_dom_sf"/>
</dbReference>
<feature type="compositionally biased region" description="Pro residues" evidence="1">
    <location>
        <begin position="811"/>
        <end position="820"/>
    </location>
</feature>
<dbReference type="GO" id="GO:0005085">
    <property type="term" value="F:guanyl-nucleotide exchange factor activity"/>
    <property type="evidence" value="ECO:0007669"/>
    <property type="project" value="InterPro"/>
</dbReference>
<feature type="compositionally biased region" description="Gly residues" evidence="1">
    <location>
        <begin position="688"/>
        <end position="700"/>
    </location>
</feature>
<feature type="compositionally biased region" description="Gly residues" evidence="1">
    <location>
        <begin position="714"/>
        <end position="732"/>
    </location>
</feature>
<feature type="compositionally biased region" description="Polar residues" evidence="1">
    <location>
        <begin position="315"/>
        <end position="326"/>
    </location>
</feature>
<feature type="compositionally biased region" description="Pro residues" evidence="1">
    <location>
        <begin position="22"/>
        <end position="39"/>
    </location>
</feature>
<name>S7QMN5_GLOTA</name>
<reference evidence="3 4" key="1">
    <citation type="journal article" date="2012" name="Science">
        <title>The Paleozoic origin of enzymatic lignin decomposition reconstructed from 31 fungal genomes.</title>
        <authorList>
            <person name="Floudas D."/>
            <person name="Binder M."/>
            <person name="Riley R."/>
            <person name="Barry K."/>
            <person name="Blanchette R.A."/>
            <person name="Henrissat B."/>
            <person name="Martinez A.T."/>
            <person name="Otillar R."/>
            <person name="Spatafora J.W."/>
            <person name="Yadav J.S."/>
            <person name="Aerts A."/>
            <person name="Benoit I."/>
            <person name="Boyd A."/>
            <person name="Carlson A."/>
            <person name="Copeland A."/>
            <person name="Coutinho P.M."/>
            <person name="de Vries R.P."/>
            <person name="Ferreira P."/>
            <person name="Findley K."/>
            <person name="Foster B."/>
            <person name="Gaskell J."/>
            <person name="Glotzer D."/>
            <person name="Gorecki P."/>
            <person name="Heitman J."/>
            <person name="Hesse C."/>
            <person name="Hori C."/>
            <person name="Igarashi K."/>
            <person name="Jurgens J.A."/>
            <person name="Kallen N."/>
            <person name="Kersten P."/>
            <person name="Kohler A."/>
            <person name="Kuees U."/>
            <person name="Kumar T.K.A."/>
            <person name="Kuo A."/>
            <person name="LaButti K."/>
            <person name="Larrondo L.F."/>
            <person name="Lindquist E."/>
            <person name="Ling A."/>
            <person name="Lombard V."/>
            <person name="Lucas S."/>
            <person name="Lundell T."/>
            <person name="Martin R."/>
            <person name="McLaughlin D.J."/>
            <person name="Morgenstern I."/>
            <person name="Morin E."/>
            <person name="Murat C."/>
            <person name="Nagy L.G."/>
            <person name="Nolan M."/>
            <person name="Ohm R.A."/>
            <person name="Patyshakuliyeva A."/>
            <person name="Rokas A."/>
            <person name="Ruiz-Duenas F.J."/>
            <person name="Sabat G."/>
            <person name="Salamov A."/>
            <person name="Samejima M."/>
            <person name="Schmutz J."/>
            <person name="Slot J.C."/>
            <person name="St John F."/>
            <person name="Stenlid J."/>
            <person name="Sun H."/>
            <person name="Sun S."/>
            <person name="Syed K."/>
            <person name="Tsang A."/>
            <person name="Wiebenga A."/>
            <person name="Young D."/>
            <person name="Pisabarro A."/>
            <person name="Eastwood D.C."/>
            <person name="Martin F."/>
            <person name="Cullen D."/>
            <person name="Grigoriev I.V."/>
            <person name="Hibbett D.S."/>
        </authorList>
    </citation>
    <scope>NUCLEOTIDE SEQUENCE [LARGE SCALE GENOMIC DNA]</scope>
    <source>
        <strain evidence="3 4">ATCC 11539</strain>
    </source>
</reference>
<accession>S7QMN5</accession>
<feature type="compositionally biased region" description="Low complexity" evidence="1">
    <location>
        <begin position="356"/>
        <end position="374"/>
    </location>
</feature>
<dbReference type="HOGENOM" id="CLU_005338_0_0_1"/>